<evidence type="ECO:0000313" key="2">
    <source>
        <dbReference type="Proteomes" id="UP001548189"/>
    </source>
</evidence>
<dbReference type="EMBL" id="JBEVCJ010000008">
    <property type="protein sequence ID" value="MET1255220.1"/>
    <property type="molecule type" value="Genomic_DNA"/>
</dbReference>
<dbReference type="Pfam" id="PF00593">
    <property type="entry name" value="TonB_dep_Rec_b-barrel"/>
    <property type="match status" value="1"/>
</dbReference>
<dbReference type="PROSITE" id="PS52016">
    <property type="entry name" value="TONB_DEPENDENT_REC_3"/>
    <property type="match status" value="1"/>
</dbReference>
<dbReference type="Gene3D" id="2.40.170.20">
    <property type="entry name" value="TonB-dependent receptor, beta-barrel domain"/>
    <property type="match status" value="1"/>
</dbReference>
<dbReference type="InterPro" id="IPR039426">
    <property type="entry name" value="TonB-dep_rcpt-like"/>
</dbReference>
<comment type="caution">
    <text evidence="1">The sequence shown here is derived from an EMBL/GenBank/DDBJ whole genome shotgun (WGS) entry which is preliminary data.</text>
</comment>
<protein>
    <submittedName>
        <fullName evidence="1">TonB-dependent receptor</fullName>
    </submittedName>
</protein>
<dbReference type="InterPro" id="IPR000531">
    <property type="entry name" value="Beta-barrel_TonB"/>
</dbReference>
<accession>A0ABV2BTG8</accession>
<organism evidence="1 2">
    <name type="scientific">Aliikangiella maris</name>
    <dbReference type="NCBI Taxonomy" id="3162458"/>
    <lineage>
        <taxon>Bacteria</taxon>
        <taxon>Pseudomonadati</taxon>
        <taxon>Pseudomonadota</taxon>
        <taxon>Gammaproteobacteria</taxon>
        <taxon>Oceanospirillales</taxon>
        <taxon>Pleioneaceae</taxon>
        <taxon>Aliikangiella</taxon>
    </lineage>
</organism>
<dbReference type="Proteomes" id="UP001548189">
    <property type="component" value="Unassembled WGS sequence"/>
</dbReference>
<keyword evidence="1" id="KW-0675">Receptor</keyword>
<proteinExistence type="predicted"/>
<dbReference type="InterPro" id="IPR012910">
    <property type="entry name" value="Plug_dom"/>
</dbReference>
<sequence>MSIQLFWSNALKVLNQFQQRKAVKLSSAMLLGTIVSVTQAADSLTSNDSNSLDDSTAENLLVITAELSDENLLTLPGSIALIDSKMIERQQANHFADLIHLAPNVNIATGASRGRFVQIRGIGERSEFAEPVNYSVGVVVDGIDLTGIASAATLLDIQQVEILRGPQGTLYGANGLAGLINIVSHSPESEFYAKLGARFEDYNGRKISGVISNSLTEEFAFRAAFEDYQSDGYMKNSFLNRDNTNNFEESAFKGQLVFKPAEDLTIKGHYYWVDIDNGYDAFSLDANRNTYSDKPGHDRQQTDAGALSVDWQLNQQFRLEAVLSVADSELEYGYDEDWSHPGICDNTACDFDEWGFDWWYSSFDNYIRDNKNQSIDIRLHSSTAYDQKNDLTWVLGVYQRDQEVDLKREYTYQSEDFFSQFETTNRALYGQVKIPLNDQWKITAGSRFESRDADYADSNQAEYHPDEDLWGMKVSAEYHYAPGKMFYGLVSRGYKAGGFNASGDLNDNQRLFETEFMWNYEMGIKGYWLEEKLRLQISTFYQDRDDVQTKQSLVRSMADGRLLQEGGACPCSFTDYIGNAASSTSYGLEIDALWRHTDDIESYASAGWLKAEFGEYLSYTHFLADLEATPPVPYDLNGRAQAHSPDYKITFGSRFYLDENWMINPEVVLQDEFYFSDRHNEKSDNYQLLNLRVSYQQDNWQVNLFANNLTDEDIQTRGFGSFGNDPRKLYEVEPYYQFAAPRVIGISAQIEFD</sequence>
<gene>
    <name evidence="1" type="ORF">ABVT43_08790</name>
</gene>
<dbReference type="Pfam" id="PF07715">
    <property type="entry name" value="Plug"/>
    <property type="match status" value="1"/>
</dbReference>
<keyword evidence="2" id="KW-1185">Reference proteome</keyword>
<dbReference type="PANTHER" id="PTHR32552">
    <property type="entry name" value="FERRICHROME IRON RECEPTOR-RELATED"/>
    <property type="match status" value="1"/>
</dbReference>
<dbReference type="InterPro" id="IPR036942">
    <property type="entry name" value="Beta-barrel_TonB_sf"/>
</dbReference>
<dbReference type="SUPFAM" id="SSF56935">
    <property type="entry name" value="Porins"/>
    <property type="match status" value="1"/>
</dbReference>
<evidence type="ECO:0000313" key="1">
    <source>
        <dbReference type="EMBL" id="MET1255220.1"/>
    </source>
</evidence>
<dbReference type="PANTHER" id="PTHR32552:SF81">
    <property type="entry name" value="TONB-DEPENDENT OUTER MEMBRANE RECEPTOR"/>
    <property type="match status" value="1"/>
</dbReference>
<name>A0ABV2BTG8_9GAMM</name>
<reference evidence="1 2" key="1">
    <citation type="submission" date="2024-06" db="EMBL/GenBank/DDBJ databases">
        <authorList>
            <person name="Li F."/>
        </authorList>
    </citation>
    <scope>NUCLEOTIDE SEQUENCE [LARGE SCALE GENOMIC DNA]</scope>
    <source>
        <strain evidence="1 2">GXAS 311</strain>
    </source>
</reference>